<dbReference type="Proteomes" id="UP000297245">
    <property type="component" value="Unassembled WGS sequence"/>
</dbReference>
<keyword evidence="4" id="KW-1185">Reference proteome</keyword>
<evidence type="ECO:0000259" key="1">
    <source>
        <dbReference type="Pfam" id="PF18718"/>
    </source>
</evidence>
<dbReference type="Pfam" id="PF18721">
    <property type="entry name" value="CxC6"/>
    <property type="match status" value="1"/>
</dbReference>
<dbReference type="Pfam" id="PF18718">
    <property type="entry name" value="CxC5"/>
    <property type="match status" value="1"/>
</dbReference>
<protein>
    <recommendedName>
        <fullName evidence="5">CxC5 like cysteine cluster associated with KDZ domain-containing protein</fullName>
    </recommendedName>
</protein>
<accession>A0A4V4HII8</accession>
<dbReference type="InterPro" id="IPR041539">
    <property type="entry name" value="CxC5"/>
</dbReference>
<dbReference type="EMBL" id="ML179041">
    <property type="protein sequence ID" value="THV06826.1"/>
    <property type="molecule type" value="Genomic_DNA"/>
</dbReference>
<dbReference type="OrthoDB" id="2639189at2759"/>
<gene>
    <name evidence="3" type="ORF">K435DRAFT_644489</name>
</gene>
<organism evidence="3 4">
    <name type="scientific">Dendrothele bispora (strain CBS 962.96)</name>
    <dbReference type="NCBI Taxonomy" id="1314807"/>
    <lineage>
        <taxon>Eukaryota</taxon>
        <taxon>Fungi</taxon>
        <taxon>Dikarya</taxon>
        <taxon>Basidiomycota</taxon>
        <taxon>Agaricomycotina</taxon>
        <taxon>Agaricomycetes</taxon>
        <taxon>Agaricomycetidae</taxon>
        <taxon>Agaricales</taxon>
        <taxon>Agaricales incertae sedis</taxon>
        <taxon>Dendrothele</taxon>
    </lineage>
</organism>
<name>A0A4V4HII8_DENBC</name>
<feature type="domain" description="CxC6 like cysteine cluster associated with KDZ" evidence="2">
    <location>
        <begin position="324"/>
        <end position="370"/>
    </location>
</feature>
<evidence type="ECO:0000313" key="4">
    <source>
        <dbReference type="Proteomes" id="UP000297245"/>
    </source>
</evidence>
<proteinExistence type="predicted"/>
<dbReference type="AlphaFoldDB" id="A0A4V4HII8"/>
<evidence type="ECO:0008006" key="5">
    <source>
        <dbReference type="Google" id="ProtNLM"/>
    </source>
</evidence>
<reference evidence="3 4" key="1">
    <citation type="journal article" date="2019" name="Nat. Ecol. Evol.">
        <title>Megaphylogeny resolves global patterns of mushroom evolution.</title>
        <authorList>
            <person name="Varga T."/>
            <person name="Krizsan K."/>
            <person name="Foldi C."/>
            <person name="Dima B."/>
            <person name="Sanchez-Garcia M."/>
            <person name="Sanchez-Ramirez S."/>
            <person name="Szollosi G.J."/>
            <person name="Szarkandi J.G."/>
            <person name="Papp V."/>
            <person name="Albert L."/>
            <person name="Andreopoulos W."/>
            <person name="Angelini C."/>
            <person name="Antonin V."/>
            <person name="Barry K.W."/>
            <person name="Bougher N.L."/>
            <person name="Buchanan P."/>
            <person name="Buyck B."/>
            <person name="Bense V."/>
            <person name="Catcheside P."/>
            <person name="Chovatia M."/>
            <person name="Cooper J."/>
            <person name="Damon W."/>
            <person name="Desjardin D."/>
            <person name="Finy P."/>
            <person name="Geml J."/>
            <person name="Haridas S."/>
            <person name="Hughes K."/>
            <person name="Justo A."/>
            <person name="Karasinski D."/>
            <person name="Kautmanova I."/>
            <person name="Kiss B."/>
            <person name="Kocsube S."/>
            <person name="Kotiranta H."/>
            <person name="LaButti K.M."/>
            <person name="Lechner B.E."/>
            <person name="Liimatainen K."/>
            <person name="Lipzen A."/>
            <person name="Lukacs Z."/>
            <person name="Mihaltcheva S."/>
            <person name="Morgado L.N."/>
            <person name="Niskanen T."/>
            <person name="Noordeloos M.E."/>
            <person name="Ohm R.A."/>
            <person name="Ortiz-Santana B."/>
            <person name="Ovrebo C."/>
            <person name="Racz N."/>
            <person name="Riley R."/>
            <person name="Savchenko A."/>
            <person name="Shiryaev A."/>
            <person name="Soop K."/>
            <person name="Spirin V."/>
            <person name="Szebenyi C."/>
            <person name="Tomsovsky M."/>
            <person name="Tulloss R.E."/>
            <person name="Uehling J."/>
            <person name="Grigoriev I.V."/>
            <person name="Vagvolgyi C."/>
            <person name="Papp T."/>
            <person name="Martin F.M."/>
            <person name="Miettinen O."/>
            <person name="Hibbett D.S."/>
            <person name="Nagy L.G."/>
        </authorList>
    </citation>
    <scope>NUCLEOTIDE SEQUENCE [LARGE SCALE GENOMIC DNA]</scope>
    <source>
        <strain evidence="3 4">CBS 962.96</strain>
    </source>
</reference>
<dbReference type="InterPro" id="IPR040898">
    <property type="entry name" value="CxC6"/>
</dbReference>
<sequence length="534" mass="60338">MSLSFGEISTFIRLASLLKRDILQPQPLPETDPDQPPAVLPPSIAAFLSDALHISPSNIFLCWEVLKEEVWATAVPEETKQEDLEIFRSHGRKYGITYYTLYPPSAYCTNMTGCDRTKPLKQEKTRQVVVFTLANGAQPAWAVNLVCTECKTTYHNNFSVCQGTRTYYEDIPQFLQVGEHQFVEDHLVDSWVGMILLGWFSASNCARHYSTTISRLDEASPDEWRFTLKVEMEQVWDALVLKSLLEDCQQQSILLQVPHTGDQAERFTTAMQERNERIVRQGQPEVLHACDKCMRVFEDKSGVISESDIVGPREGSGACMRRPQPLSTTKDRFCPNHASFYNICAVNGCDRLVVPGCKTCSDVVHQDMEKKYTARGQAFFTLQDRYRKANQQDPDDDDQWYELVDNQVKMFTTPNSGSIGQPDDPNAITYPTTPTCDSKSEEGNKKLKAQFGRRRTHNKQILVRPCGIIYARATLYGAEAVSNVIHFTKTACSVPGAHKPDLLVYNTACAMAEQLVKAKDQWWDDVGLVADVFQ</sequence>
<evidence type="ECO:0000313" key="3">
    <source>
        <dbReference type="EMBL" id="THV06826.1"/>
    </source>
</evidence>
<feature type="domain" description="CxC5 like cysteine cluster associated with KDZ" evidence="1">
    <location>
        <begin position="96"/>
        <end position="212"/>
    </location>
</feature>
<evidence type="ECO:0000259" key="2">
    <source>
        <dbReference type="Pfam" id="PF18721"/>
    </source>
</evidence>